<dbReference type="AlphaFoldDB" id="A0AAW2G1I7"/>
<keyword evidence="2" id="KW-1185">Reference proteome</keyword>
<sequence length="93" mass="10374">MTTKSYKRAIHCRAVLRNSTAVSPSRAPVILENASFPIPGKERSRRPWAILINDEGGSILNPGVTNSRGILSNFEIYTWKLEAEQSIQKISSF</sequence>
<evidence type="ECO:0000313" key="2">
    <source>
        <dbReference type="Proteomes" id="UP001430953"/>
    </source>
</evidence>
<reference evidence="1 2" key="1">
    <citation type="submission" date="2023-03" db="EMBL/GenBank/DDBJ databases">
        <title>High recombination rates correlate with genetic variation in Cardiocondyla obscurior ants.</title>
        <authorList>
            <person name="Errbii M."/>
        </authorList>
    </citation>
    <scope>NUCLEOTIDE SEQUENCE [LARGE SCALE GENOMIC DNA]</scope>
    <source>
        <strain evidence="1">Alpha-2009</strain>
        <tissue evidence="1">Whole body</tissue>
    </source>
</reference>
<dbReference type="EMBL" id="JADYXP020000007">
    <property type="protein sequence ID" value="KAL0120914.1"/>
    <property type="molecule type" value="Genomic_DNA"/>
</dbReference>
<gene>
    <name evidence="1" type="ORF">PUN28_008544</name>
</gene>
<protein>
    <submittedName>
        <fullName evidence="1">Uncharacterized protein</fullName>
    </submittedName>
</protein>
<proteinExistence type="predicted"/>
<name>A0AAW2G1I7_9HYME</name>
<organism evidence="1 2">
    <name type="scientific">Cardiocondyla obscurior</name>
    <dbReference type="NCBI Taxonomy" id="286306"/>
    <lineage>
        <taxon>Eukaryota</taxon>
        <taxon>Metazoa</taxon>
        <taxon>Ecdysozoa</taxon>
        <taxon>Arthropoda</taxon>
        <taxon>Hexapoda</taxon>
        <taxon>Insecta</taxon>
        <taxon>Pterygota</taxon>
        <taxon>Neoptera</taxon>
        <taxon>Endopterygota</taxon>
        <taxon>Hymenoptera</taxon>
        <taxon>Apocrita</taxon>
        <taxon>Aculeata</taxon>
        <taxon>Formicoidea</taxon>
        <taxon>Formicidae</taxon>
        <taxon>Myrmicinae</taxon>
        <taxon>Cardiocondyla</taxon>
    </lineage>
</organism>
<comment type="caution">
    <text evidence="1">The sequence shown here is derived from an EMBL/GenBank/DDBJ whole genome shotgun (WGS) entry which is preliminary data.</text>
</comment>
<dbReference type="Proteomes" id="UP001430953">
    <property type="component" value="Unassembled WGS sequence"/>
</dbReference>
<accession>A0AAW2G1I7</accession>
<evidence type="ECO:0000313" key="1">
    <source>
        <dbReference type="EMBL" id="KAL0120914.1"/>
    </source>
</evidence>